<dbReference type="SUPFAM" id="SSF55961">
    <property type="entry name" value="Bet v1-like"/>
    <property type="match status" value="1"/>
</dbReference>
<protein>
    <submittedName>
        <fullName evidence="2">Polyketide cyclase</fullName>
    </submittedName>
</protein>
<reference evidence="2 3" key="1">
    <citation type="submission" date="2019-02" db="EMBL/GenBank/DDBJ databases">
        <title>Bacterial novel species Emticicia sp. 17J42-9 isolated from soil.</title>
        <authorList>
            <person name="Jung H.-Y."/>
        </authorList>
    </citation>
    <scope>NUCLEOTIDE SEQUENCE [LARGE SCALE GENOMIC DNA]</scope>
    <source>
        <strain evidence="2 3">17J42-9</strain>
    </source>
</reference>
<dbReference type="CDD" id="cd07818">
    <property type="entry name" value="SRPBCC_1"/>
    <property type="match status" value="1"/>
</dbReference>
<proteinExistence type="predicted"/>
<evidence type="ECO:0000256" key="1">
    <source>
        <dbReference type="SAM" id="Phobius"/>
    </source>
</evidence>
<keyword evidence="1" id="KW-1133">Transmembrane helix</keyword>
<dbReference type="EMBL" id="SEWF01000011">
    <property type="protein sequence ID" value="RYU95859.1"/>
    <property type="molecule type" value="Genomic_DNA"/>
</dbReference>
<keyword evidence="3" id="KW-1185">Reference proteome</keyword>
<evidence type="ECO:0000313" key="3">
    <source>
        <dbReference type="Proteomes" id="UP000293162"/>
    </source>
</evidence>
<keyword evidence="1" id="KW-0472">Membrane</keyword>
<evidence type="ECO:0000313" key="2">
    <source>
        <dbReference type="EMBL" id="RYU95859.1"/>
    </source>
</evidence>
<dbReference type="Proteomes" id="UP000293162">
    <property type="component" value="Unassembled WGS sequence"/>
</dbReference>
<dbReference type="OrthoDB" id="9807923at2"/>
<name>A0A4Q5M1H4_9BACT</name>
<organism evidence="2 3">
    <name type="scientific">Emticicia agri</name>
    <dbReference type="NCBI Taxonomy" id="2492393"/>
    <lineage>
        <taxon>Bacteria</taxon>
        <taxon>Pseudomonadati</taxon>
        <taxon>Bacteroidota</taxon>
        <taxon>Cytophagia</taxon>
        <taxon>Cytophagales</taxon>
        <taxon>Leadbetterellaceae</taxon>
        <taxon>Emticicia</taxon>
    </lineage>
</organism>
<keyword evidence="1" id="KW-0812">Transmembrane</keyword>
<gene>
    <name evidence="2" type="ORF">EWM59_09550</name>
</gene>
<dbReference type="RefSeq" id="WP_130020739.1">
    <property type="nucleotide sequence ID" value="NZ_SEWF01000011.1"/>
</dbReference>
<dbReference type="AlphaFoldDB" id="A0A4Q5M1H4"/>
<comment type="caution">
    <text evidence="2">The sequence shown here is derived from an EMBL/GenBank/DDBJ whole genome shotgun (WGS) entry which is preliminary data.</text>
</comment>
<sequence>MKILKTILFVILGIVAVCLIAALFIKKDYAVEKEVIINQPKAVVFDYIKMLKNQDNFSVWAKMDPAMKKEYKGTDGTVGFVSAWDSEDGNVGKGEQEIKNIVDGERVDYNLHFIKPFDSSSDAYMVTESVDSTHTKVKWGFVGRMAYPTNLMLAFMDMNEAVGKDFATGLTNLKGLLEK</sequence>
<feature type="transmembrane region" description="Helical" evidence="1">
    <location>
        <begin position="6"/>
        <end position="25"/>
    </location>
</feature>
<accession>A0A4Q5M1H4</accession>